<sequence>MAQRPLKIHKPNFSQANKLPVGRRAARTVTGLTNHYDPTIYSIQNPPPPHTTHATLPTVEHQQYEIMKTMEFEKTGRNQAALGRATRRTLVEPVPELDRDVERLLPGNRSRLPRFIQTNPRFQNTDTFNTRETYDQVFTHTRGLKTDSQATYPPIAPSAATYGPQFRNRLTEDFTRPLESQTQTSTLYHTPDRRAVDFTADSKDTLRRTLLSGERETTRSYSVPSVIRTRKRSTPPTQSPSSPHPPRERSMPTSDQLHPPLPAPPTRFGRTPHPDTFHLVQTPENTPNYAAASDRYSLSFRQPQTQNIGAQETELQRRRTENRLGQRRFHEERVLGQYAHEEAIKEERQQARIRGITRLQNEYAENAAVHDRRPPPQ</sequence>
<feature type="compositionally biased region" description="Basic and acidic residues" evidence="1">
    <location>
        <begin position="209"/>
        <end position="218"/>
    </location>
</feature>
<comment type="caution">
    <text evidence="2">The sequence shown here is derived from an EMBL/GenBank/DDBJ whole genome shotgun (WGS) entry which is preliminary data.</text>
</comment>
<evidence type="ECO:0000313" key="2">
    <source>
        <dbReference type="EMBL" id="KAK2964212.1"/>
    </source>
</evidence>
<feature type="compositionally biased region" description="Polar residues" evidence="1">
    <location>
        <begin position="178"/>
        <end position="188"/>
    </location>
</feature>
<feature type="region of interest" description="Disordered" evidence="1">
    <location>
        <begin position="173"/>
        <end position="193"/>
    </location>
</feature>
<feature type="region of interest" description="Disordered" evidence="1">
    <location>
        <begin position="305"/>
        <end position="325"/>
    </location>
</feature>
<evidence type="ECO:0000256" key="1">
    <source>
        <dbReference type="SAM" id="MobiDB-lite"/>
    </source>
</evidence>
<feature type="region of interest" description="Disordered" evidence="1">
    <location>
        <begin position="209"/>
        <end position="287"/>
    </location>
</feature>
<protein>
    <submittedName>
        <fullName evidence="2">Uncharacterized protein</fullName>
    </submittedName>
</protein>
<keyword evidence="3" id="KW-1185">Reference proteome</keyword>
<gene>
    <name evidence="2" type="ORF">BLNAU_743</name>
</gene>
<proteinExistence type="predicted"/>
<reference evidence="2 3" key="1">
    <citation type="journal article" date="2022" name="bioRxiv">
        <title>Genomics of Preaxostyla Flagellates Illuminates Evolutionary Transitions and the Path Towards Mitochondrial Loss.</title>
        <authorList>
            <person name="Novak L.V.F."/>
            <person name="Treitli S.C."/>
            <person name="Pyrih J."/>
            <person name="Halakuc P."/>
            <person name="Pipaliya S.V."/>
            <person name="Vacek V."/>
            <person name="Brzon O."/>
            <person name="Soukal P."/>
            <person name="Eme L."/>
            <person name="Dacks J.B."/>
            <person name="Karnkowska A."/>
            <person name="Elias M."/>
            <person name="Hampl V."/>
        </authorList>
    </citation>
    <scope>NUCLEOTIDE SEQUENCE [LARGE SCALE GENOMIC DNA]</scope>
    <source>
        <strain evidence="2">NAU3</strain>
        <tissue evidence="2">Gut</tissue>
    </source>
</reference>
<dbReference type="Proteomes" id="UP001281761">
    <property type="component" value="Unassembled WGS sequence"/>
</dbReference>
<dbReference type="EMBL" id="JARBJD010000003">
    <property type="protein sequence ID" value="KAK2964212.1"/>
    <property type="molecule type" value="Genomic_DNA"/>
</dbReference>
<accession>A0ABQ9YKE4</accession>
<name>A0ABQ9YKE4_9EUKA</name>
<feature type="compositionally biased region" description="Basic and acidic residues" evidence="1">
    <location>
        <begin position="314"/>
        <end position="325"/>
    </location>
</feature>
<organism evidence="2 3">
    <name type="scientific">Blattamonas nauphoetae</name>
    <dbReference type="NCBI Taxonomy" id="2049346"/>
    <lineage>
        <taxon>Eukaryota</taxon>
        <taxon>Metamonada</taxon>
        <taxon>Preaxostyla</taxon>
        <taxon>Oxymonadida</taxon>
        <taxon>Blattamonas</taxon>
    </lineage>
</organism>
<evidence type="ECO:0000313" key="3">
    <source>
        <dbReference type="Proteomes" id="UP001281761"/>
    </source>
</evidence>